<comment type="subcellular location">
    <subcellularLocation>
        <location evidence="2 10">Nucleus</location>
    </subcellularLocation>
</comment>
<dbReference type="EnsemblPlants" id="KQJ88915">
    <property type="protein sequence ID" value="KQJ88915"/>
    <property type="gene ID" value="BRADI_4g22050v3"/>
</dbReference>
<dbReference type="InterPro" id="IPR003311">
    <property type="entry name" value="AUX_IAA"/>
</dbReference>
<feature type="domain" description="PB1" evidence="12">
    <location>
        <begin position="16"/>
        <end position="112"/>
    </location>
</feature>
<dbReference type="PROSITE" id="PS51745">
    <property type="entry name" value="PB1"/>
    <property type="match status" value="1"/>
</dbReference>
<evidence type="ECO:0000256" key="4">
    <source>
        <dbReference type="ARBA" id="ARBA00011726"/>
    </source>
</evidence>
<dbReference type="PANTHER" id="PTHR31734">
    <property type="entry name" value="AUXIN-RESPONSIVE PROTEIN IAA17"/>
    <property type="match status" value="1"/>
</dbReference>
<dbReference type="PANTHER" id="PTHR31734:SF41">
    <property type="entry name" value="AUXIN-RESPONSIVE PROTEIN IAA28-RELATED"/>
    <property type="match status" value="1"/>
</dbReference>
<evidence type="ECO:0000256" key="6">
    <source>
        <dbReference type="ARBA" id="ARBA00023015"/>
    </source>
</evidence>
<feature type="compositionally biased region" description="Acidic residues" evidence="11">
    <location>
        <begin position="211"/>
        <end position="220"/>
    </location>
</feature>
<evidence type="ECO:0000256" key="7">
    <source>
        <dbReference type="ARBA" id="ARBA00023163"/>
    </source>
</evidence>
<dbReference type="InterPro" id="IPR053793">
    <property type="entry name" value="PB1-like"/>
</dbReference>
<evidence type="ECO:0000256" key="11">
    <source>
        <dbReference type="SAM" id="MobiDB-lite"/>
    </source>
</evidence>
<dbReference type="InterPro" id="IPR033389">
    <property type="entry name" value="AUX/IAA_dom"/>
</dbReference>
<feature type="region of interest" description="Disordered" evidence="11">
    <location>
        <begin position="113"/>
        <end position="139"/>
    </location>
</feature>
<dbReference type="OrthoDB" id="1900465at2759"/>
<accession>I1IMI1</accession>
<dbReference type="InParanoid" id="I1IMI1"/>
<dbReference type="GO" id="GO:0006355">
    <property type="term" value="P:regulation of DNA-templated transcription"/>
    <property type="evidence" value="ECO:0007669"/>
    <property type="project" value="InterPro"/>
</dbReference>
<feature type="region of interest" description="Disordered" evidence="11">
    <location>
        <begin position="176"/>
        <end position="220"/>
    </location>
</feature>
<dbReference type="GO" id="GO:0009734">
    <property type="term" value="P:auxin-activated signaling pathway"/>
    <property type="evidence" value="ECO:0007669"/>
    <property type="project" value="UniProtKB-UniRule"/>
</dbReference>
<evidence type="ECO:0000256" key="2">
    <source>
        <dbReference type="ARBA" id="ARBA00004123"/>
    </source>
</evidence>
<dbReference type="SUPFAM" id="SSF54277">
    <property type="entry name" value="CAD &amp; PB1 domains"/>
    <property type="match status" value="1"/>
</dbReference>
<evidence type="ECO:0000256" key="10">
    <source>
        <dbReference type="RuleBase" id="RU004549"/>
    </source>
</evidence>
<dbReference type="OMA" id="PWELFTI"/>
<comment type="subunit">
    <text evidence="4 10">Homodimers and heterodimers.</text>
</comment>
<dbReference type="Gene3D" id="3.10.20.90">
    <property type="entry name" value="Phosphatidylinositol 3-kinase Catalytic Subunit, Chain A, domain 1"/>
    <property type="match status" value="1"/>
</dbReference>
<reference evidence="13" key="2">
    <citation type="submission" date="2017-06" db="EMBL/GenBank/DDBJ databases">
        <title>WGS assembly of Brachypodium distachyon.</title>
        <authorList>
            <consortium name="The International Brachypodium Initiative"/>
            <person name="Lucas S."/>
            <person name="Harmon-Smith M."/>
            <person name="Lail K."/>
            <person name="Tice H."/>
            <person name="Grimwood J."/>
            <person name="Bruce D."/>
            <person name="Barry K."/>
            <person name="Shu S."/>
            <person name="Lindquist E."/>
            <person name="Wang M."/>
            <person name="Pitluck S."/>
            <person name="Vogel J.P."/>
            <person name="Garvin D.F."/>
            <person name="Mockler T.C."/>
            <person name="Schmutz J."/>
            <person name="Rokhsar D."/>
            <person name="Bevan M.W."/>
        </authorList>
    </citation>
    <scope>NUCLEOTIDE SEQUENCE</scope>
    <source>
        <strain evidence="13">Bd21</strain>
    </source>
</reference>
<feature type="compositionally biased region" description="Acidic residues" evidence="11">
    <location>
        <begin position="176"/>
        <end position="189"/>
    </location>
</feature>
<evidence type="ECO:0000313" key="14">
    <source>
        <dbReference type="EnsemblPlants" id="KQJ88915"/>
    </source>
</evidence>
<evidence type="ECO:0000313" key="15">
    <source>
        <dbReference type="Proteomes" id="UP000008810"/>
    </source>
</evidence>
<evidence type="ECO:0000256" key="1">
    <source>
        <dbReference type="ARBA" id="ARBA00002159"/>
    </source>
</evidence>
<keyword evidence="7 10" id="KW-0804">Transcription</keyword>
<dbReference type="AlphaFoldDB" id="I1IMI1"/>
<keyword evidence="8 10" id="KW-0539">Nucleus</keyword>
<keyword evidence="5 10" id="KW-0678">Repressor</keyword>
<reference evidence="13 14" key="1">
    <citation type="journal article" date="2010" name="Nature">
        <title>Genome sequencing and analysis of the model grass Brachypodium distachyon.</title>
        <authorList>
            <consortium name="International Brachypodium Initiative"/>
        </authorList>
    </citation>
    <scope>NUCLEOTIDE SEQUENCE [LARGE SCALE GENOMIC DNA]</scope>
    <source>
        <strain evidence="13 14">Bd21</strain>
    </source>
</reference>
<reference evidence="14" key="3">
    <citation type="submission" date="2018-08" db="UniProtKB">
        <authorList>
            <consortium name="EnsemblPlants"/>
        </authorList>
    </citation>
    <scope>IDENTIFICATION</scope>
    <source>
        <strain evidence="14">cv. Bd21</strain>
    </source>
</reference>
<dbReference type="HOGENOM" id="CLU_117842_0_0_1"/>
<dbReference type="eggNOG" id="ENOG502R5WP">
    <property type="taxonomic scope" value="Eukaryota"/>
</dbReference>
<gene>
    <name evidence="13" type="ORF">BRADI_4g22050v3</name>
</gene>
<evidence type="ECO:0000256" key="8">
    <source>
        <dbReference type="ARBA" id="ARBA00023242"/>
    </source>
</evidence>
<dbReference type="Proteomes" id="UP000008810">
    <property type="component" value="Chromosome 4"/>
</dbReference>
<dbReference type="Pfam" id="PF02309">
    <property type="entry name" value="AUX_IAA"/>
    <property type="match status" value="1"/>
</dbReference>
<keyword evidence="15" id="KW-1185">Reference proteome</keyword>
<organism evidence="13">
    <name type="scientific">Brachypodium distachyon</name>
    <name type="common">Purple false brome</name>
    <name type="synonym">Trachynia distachya</name>
    <dbReference type="NCBI Taxonomy" id="15368"/>
    <lineage>
        <taxon>Eukaryota</taxon>
        <taxon>Viridiplantae</taxon>
        <taxon>Streptophyta</taxon>
        <taxon>Embryophyta</taxon>
        <taxon>Tracheophyta</taxon>
        <taxon>Spermatophyta</taxon>
        <taxon>Magnoliopsida</taxon>
        <taxon>Liliopsida</taxon>
        <taxon>Poales</taxon>
        <taxon>Poaceae</taxon>
        <taxon>BOP clade</taxon>
        <taxon>Pooideae</taxon>
        <taxon>Stipodae</taxon>
        <taxon>Brachypodieae</taxon>
        <taxon>Brachypodium</taxon>
    </lineage>
</organism>
<feature type="compositionally biased region" description="Acidic residues" evidence="11">
    <location>
        <begin position="114"/>
        <end position="126"/>
    </location>
</feature>
<evidence type="ECO:0000256" key="9">
    <source>
        <dbReference type="ARBA" id="ARBA00023294"/>
    </source>
</evidence>
<evidence type="ECO:0000256" key="5">
    <source>
        <dbReference type="ARBA" id="ARBA00022491"/>
    </source>
</evidence>
<dbReference type="EMBL" id="CM000883">
    <property type="protein sequence ID" value="KQJ88915.1"/>
    <property type="molecule type" value="Genomic_DNA"/>
</dbReference>
<keyword evidence="6 10" id="KW-0805">Transcription regulation</keyword>
<name>I1IMI1_BRADI</name>
<protein>
    <recommendedName>
        <fullName evidence="10">Auxin-responsive protein</fullName>
    </recommendedName>
</protein>
<feature type="compositionally biased region" description="Gly residues" evidence="11">
    <location>
        <begin position="127"/>
        <end position="137"/>
    </location>
</feature>
<dbReference type="Gramene" id="KQJ88915">
    <property type="protein sequence ID" value="KQJ88915"/>
    <property type="gene ID" value="BRADI_4g22050v3"/>
</dbReference>
<proteinExistence type="inferred from homology"/>
<sequence length="220" mass="22741">MDSSVVIDANPGLSPSRFVKVFMHGKAFGRKINLALHNSYDSLSLTLKRLGSNYSLSQEELNNLAMNEEDGAADDNDFVLWYENVDGDRLFLGAVPWELFTISVKKIYIAPPENQDDNGDYLEEGAGDNGDGNGGAAVGDEVAIGEDEEAPAAAADAAAAGAAEEVGDGVAIAEDEEVLDAAGEAEEAGDGAAIGEVEDAGSVAGDIGDGSVEDADMPEI</sequence>
<evidence type="ECO:0000313" key="13">
    <source>
        <dbReference type="EMBL" id="KQJ88915.1"/>
    </source>
</evidence>
<dbReference type="STRING" id="15368.I1IMI1"/>
<dbReference type="GO" id="GO:0005634">
    <property type="term" value="C:nucleus"/>
    <property type="evidence" value="ECO:0007669"/>
    <property type="project" value="UniProtKB-SubCell"/>
</dbReference>
<evidence type="ECO:0000259" key="12">
    <source>
        <dbReference type="PROSITE" id="PS51745"/>
    </source>
</evidence>
<evidence type="ECO:0000256" key="3">
    <source>
        <dbReference type="ARBA" id="ARBA00006728"/>
    </source>
</evidence>
<comment type="function">
    <text evidence="1 10">Aux/IAA proteins are short-lived transcriptional factors that function as repressors of early auxin response genes at low auxin concentrations.</text>
</comment>
<keyword evidence="9 10" id="KW-0927">Auxin signaling pathway</keyword>
<comment type="similarity">
    <text evidence="3 10">Belongs to the Aux/IAA family.</text>
</comment>